<accession>A0A1I3S2Q5</accession>
<dbReference type="STRING" id="1576369.SAMN05421753_12258"/>
<organism evidence="1 2">
    <name type="scientific">Planctomicrobium piriforme</name>
    <dbReference type="NCBI Taxonomy" id="1576369"/>
    <lineage>
        <taxon>Bacteria</taxon>
        <taxon>Pseudomonadati</taxon>
        <taxon>Planctomycetota</taxon>
        <taxon>Planctomycetia</taxon>
        <taxon>Planctomycetales</taxon>
        <taxon>Planctomycetaceae</taxon>
        <taxon>Planctomicrobium</taxon>
    </lineage>
</organism>
<reference evidence="2" key="1">
    <citation type="submission" date="2016-10" db="EMBL/GenBank/DDBJ databases">
        <authorList>
            <person name="Varghese N."/>
            <person name="Submissions S."/>
        </authorList>
    </citation>
    <scope>NUCLEOTIDE SEQUENCE [LARGE SCALE GENOMIC DNA]</scope>
    <source>
        <strain evidence="2">DSM 26348</strain>
    </source>
</reference>
<dbReference type="AlphaFoldDB" id="A0A1I3S2Q5"/>
<evidence type="ECO:0000313" key="1">
    <source>
        <dbReference type="EMBL" id="SFJ51831.1"/>
    </source>
</evidence>
<evidence type="ECO:0008006" key="3">
    <source>
        <dbReference type="Google" id="ProtNLM"/>
    </source>
</evidence>
<dbReference type="Proteomes" id="UP000199518">
    <property type="component" value="Unassembled WGS sequence"/>
</dbReference>
<proteinExistence type="predicted"/>
<dbReference type="EMBL" id="FOQD01000022">
    <property type="protein sequence ID" value="SFJ51831.1"/>
    <property type="molecule type" value="Genomic_DNA"/>
</dbReference>
<dbReference type="Pfam" id="PF11211">
    <property type="entry name" value="DUF2997"/>
    <property type="match status" value="1"/>
</dbReference>
<dbReference type="OrthoDB" id="288620at2"/>
<name>A0A1I3S2Q5_9PLAN</name>
<dbReference type="InterPro" id="IPR021375">
    <property type="entry name" value="DUF2997"/>
</dbReference>
<keyword evidence="2" id="KW-1185">Reference proteome</keyword>
<dbReference type="RefSeq" id="WP_092056404.1">
    <property type="nucleotide sequence ID" value="NZ_FOQD01000022.1"/>
</dbReference>
<evidence type="ECO:0000313" key="2">
    <source>
        <dbReference type="Proteomes" id="UP000199518"/>
    </source>
</evidence>
<sequence>MTQTIEILIAPDGKTRVETTGFTGATCRQASRFVEQALGSAVHEQLKPEFHQIATTQEPVREQQ</sequence>
<protein>
    <recommendedName>
        <fullName evidence="3">DUF2997 domain-containing protein</fullName>
    </recommendedName>
</protein>
<gene>
    <name evidence="1" type="ORF">SAMN05421753_12258</name>
</gene>